<comment type="similarity">
    <text evidence="2 6">Belongs to the sodium:solute symporter (SSF) (TC 2.A.21) family.</text>
</comment>
<feature type="transmembrane region" description="Helical" evidence="7">
    <location>
        <begin position="398"/>
        <end position="422"/>
    </location>
</feature>
<protein>
    <submittedName>
        <fullName evidence="8">Sodium/solute symporter</fullName>
    </submittedName>
</protein>
<feature type="transmembrane region" description="Helical" evidence="7">
    <location>
        <begin position="128"/>
        <end position="145"/>
    </location>
</feature>
<dbReference type="RefSeq" id="WP_172345122.1">
    <property type="nucleotide sequence ID" value="NZ_CASYYZ010000095.1"/>
</dbReference>
<sequence>MKVIEALQNNGFEAVDYIVFAAYIVILVGMGIFLSRNKKGEEKSSTDYFLAGNTLTWWAVGASLIAANISAEQFIGMSGSAFASGIAQAAYELMAAATLIVVGKFLLPLMIEKKIFTIPQFLRERYNWGVGLAFSMLWLFLYVFVNLTSVAWLGALAIQQILGLPTDMIINFGGMEIDQVRMVIIVVLFVIAGLYSIYGGLASVAWTDVMQVTFLVGGGLITAYAALSVIGAEVWGCGALEALGNIYSWCIDQAGDKHFNLVVTRNEELYPVINGVVENGATIQKEDPFFTNPGIVLIFGALWLTNLGYWGFNQYIIQKGLAAKSLSEAKKGMIFAAFLKILIPFIVCIPGVCAFYIMQGDGAALEALRHTLAGGIERSDDAYPFLIRNFTPTFVKGLSFAALAAAVISSLASMFNSTSTLFTMDIYKQFINKNASETRLVNVGRLTSVSALVIALIAVYPLMGGIDQAFQFIQEYSAFVYPGVVVIFGLGLLWKRASGAAAVAAAFGTFLFSILFKFTMPEVPFLIRSGYVFIALVVMFVGISLYSNKAVKADVLDEKTIKTQLFWSRIFYCTAAVSIAIFVLSFFNSTLAIHGVQGAMIFFAAMTATIGFYLRSNALDKVQDPKLVAIDLEIFRTDKAFNIGAAGVIIILTLLYIILW</sequence>
<feature type="transmembrane region" description="Helical" evidence="7">
    <location>
        <begin position="593"/>
        <end position="614"/>
    </location>
</feature>
<evidence type="ECO:0000256" key="1">
    <source>
        <dbReference type="ARBA" id="ARBA00004141"/>
    </source>
</evidence>
<feature type="transmembrane region" description="Helical" evidence="7">
    <location>
        <begin position="17"/>
        <end position="36"/>
    </location>
</feature>
<feature type="transmembrane region" description="Helical" evidence="7">
    <location>
        <begin position="89"/>
        <end position="107"/>
    </location>
</feature>
<proteinExistence type="inferred from homology"/>
<evidence type="ECO:0000256" key="6">
    <source>
        <dbReference type="RuleBase" id="RU362091"/>
    </source>
</evidence>
<name>A0ABX2B321_9BACT</name>
<feature type="transmembrane region" description="Helical" evidence="7">
    <location>
        <begin position="182"/>
        <end position="206"/>
    </location>
</feature>
<feature type="transmembrane region" description="Helical" evidence="7">
    <location>
        <begin position="501"/>
        <end position="519"/>
    </location>
</feature>
<evidence type="ECO:0000313" key="8">
    <source>
        <dbReference type="EMBL" id="NPE25656.1"/>
    </source>
</evidence>
<feature type="transmembrane region" description="Helical" evidence="7">
    <location>
        <begin position="333"/>
        <end position="358"/>
    </location>
</feature>
<feature type="transmembrane region" description="Helical" evidence="7">
    <location>
        <begin position="566"/>
        <end position="587"/>
    </location>
</feature>
<dbReference type="PANTHER" id="PTHR11819:SF195">
    <property type="entry name" value="SODIUM_GLUCOSE COTRANSPORTER 4"/>
    <property type="match status" value="1"/>
</dbReference>
<gene>
    <name evidence="8" type="ORF">HPS54_09045</name>
</gene>
<evidence type="ECO:0000256" key="2">
    <source>
        <dbReference type="ARBA" id="ARBA00006434"/>
    </source>
</evidence>
<dbReference type="PANTHER" id="PTHR11819">
    <property type="entry name" value="SOLUTE CARRIER FAMILY 5"/>
    <property type="match status" value="1"/>
</dbReference>
<feature type="transmembrane region" description="Helical" evidence="7">
    <location>
        <begin position="443"/>
        <end position="464"/>
    </location>
</feature>
<evidence type="ECO:0000256" key="4">
    <source>
        <dbReference type="ARBA" id="ARBA00022989"/>
    </source>
</evidence>
<dbReference type="Gene3D" id="1.20.1730.10">
    <property type="entry name" value="Sodium/glucose cotransporter"/>
    <property type="match status" value="1"/>
</dbReference>
<feature type="transmembrane region" description="Helical" evidence="7">
    <location>
        <begin position="525"/>
        <end position="546"/>
    </location>
</feature>
<feature type="transmembrane region" description="Helical" evidence="7">
    <location>
        <begin position="48"/>
        <end position="69"/>
    </location>
</feature>
<keyword evidence="4 7" id="KW-1133">Transmembrane helix</keyword>
<dbReference type="Proteomes" id="UP000820977">
    <property type="component" value="Unassembled WGS sequence"/>
</dbReference>
<feature type="transmembrane region" description="Helical" evidence="7">
    <location>
        <begin position="294"/>
        <end position="312"/>
    </location>
</feature>
<comment type="subcellular location">
    <subcellularLocation>
        <location evidence="1">Membrane</location>
        <topology evidence="1">Multi-pass membrane protein</topology>
    </subcellularLocation>
</comment>
<organism evidence="8 9">
    <name type="scientific">Xylanibacter caecicola</name>
    <dbReference type="NCBI Taxonomy" id="2736294"/>
    <lineage>
        <taxon>Bacteria</taxon>
        <taxon>Pseudomonadati</taxon>
        <taxon>Bacteroidota</taxon>
        <taxon>Bacteroidia</taxon>
        <taxon>Bacteroidales</taxon>
        <taxon>Prevotellaceae</taxon>
        <taxon>Xylanibacter</taxon>
    </lineage>
</organism>
<evidence type="ECO:0000256" key="7">
    <source>
        <dbReference type="SAM" id="Phobius"/>
    </source>
</evidence>
<dbReference type="NCBIfam" id="TIGR00813">
    <property type="entry name" value="sss"/>
    <property type="match status" value="1"/>
</dbReference>
<dbReference type="PROSITE" id="PS50283">
    <property type="entry name" value="NA_SOLUT_SYMP_3"/>
    <property type="match status" value="1"/>
</dbReference>
<reference evidence="8 9" key="1">
    <citation type="submission" date="2020-05" db="EMBL/GenBank/DDBJ databases">
        <title>Distinct polysaccharide utilization as determinants for interspecies competition between intestinal Prevotella spp.</title>
        <authorList>
            <person name="Galvez E.J.C."/>
            <person name="Iljazovic A."/>
            <person name="Strowig T."/>
        </authorList>
    </citation>
    <scope>NUCLEOTIDE SEQUENCE [LARGE SCALE GENOMIC DNA]</scope>
    <source>
        <strain evidence="8 9">PCHR</strain>
    </source>
</reference>
<keyword evidence="3 7" id="KW-0812">Transmembrane</keyword>
<comment type="caution">
    <text evidence="8">The sequence shown here is derived from an EMBL/GenBank/DDBJ whole genome shotgun (WGS) entry which is preliminary data.</text>
</comment>
<evidence type="ECO:0000256" key="3">
    <source>
        <dbReference type="ARBA" id="ARBA00022692"/>
    </source>
</evidence>
<accession>A0ABX2B321</accession>
<dbReference type="InterPro" id="IPR001734">
    <property type="entry name" value="Na/solute_symporter"/>
</dbReference>
<dbReference type="InterPro" id="IPR038377">
    <property type="entry name" value="Na/Glc_symporter_sf"/>
</dbReference>
<feature type="transmembrane region" description="Helical" evidence="7">
    <location>
        <begin position="476"/>
        <end position="494"/>
    </location>
</feature>
<evidence type="ECO:0000313" key="9">
    <source>
        <dbReference type="Proteomes" id="UP000820977"/>
    </source>
</evidence>
<keyword evidence="5 7" id="KW-0472">Membrane</keyword>
<dbReference type="EMBL" id="JABKKJ010000015">
    <property type="protein sequence ID" value="NPE25656.1"/>
    <property type="molecule type" value="Genomic_DNA"/>
</dbReference>
<keyword evidence="9" id="KW-1185">Reference proteome</keyword>
<dbReference type="Pfam" id="PF00474">
    <property type="entry name" value="SSF"/>
    <property type="match status" value="1"/>
</dbReference>
<feature type="transmembrane region" description="Helical" evidence="7">
    <location>
        <begin position="640"/>
        <end position="659"/>
    </location>
</feature>
<evidence type="ECO:0000256" key="5">
    <source>
        <dbReference type="ARBA" id="ARBA00023136"/>
    </source>
</evidence>